<keyword evidence="1" id="KW-1133">Transmembrane helix</keyword>
<dbReference type="Proteomes" id="UP000001568">
    <property type="component" value="Chromosome 3"/>
</dbReference>
<name>A4RU57_OSTLU</name>
<feature type="domain" description="Rho termination factor-like N-terminal" evidence="2">
    <location>
        <begin position="553"/>
        <end position="592"/>
    </location>
</feature>
<dbReference type="Gramene" id="ABO94908">
    <property type="protein sequence ID" value="ABO94908"/>
    <property type="gene ID" value="OSTLU_24208"/>
</dbReference>
<accession>A4RU57</accession>
<keyword evidence="1" id="KW-0812">Transmembrane</keyword>
<reference evidence="3 4" key="1">
    <citation type="journal article" date="2007" name="Proc. Natl. Acad. Sci. U.S.A.">
        <title>The tiny eukaryote Ostreococcus provides genomic insights into the paradox of plankton speciation.</title>
        <authorList>
            <person name="Palenik B."/>
            <person name="Grimwood J."/>
            <person name="Aerts A."/>
            <person name="Rouze P."/>
            <person name="Salamov A."/>
            <person name="Putnam N."/>
            <person name="Dupont C."/>
            <person name="Jorgensen R."/>
            <person name="Derelle E."/>
            <person name="Rombauts S."/>
            <person name="Zhou K."/>
            <person name="Otillar R."/>
            <person name="Merchant S.S."/>
            <person name="Podell S."/>
            <person name="Gaasterland T."/>
            <person name="Napoli C."/>
            <person name="Gendler K."/>
            <person name="Manuell A."/>
            <person name="Tai V."/>
            <person name="Vallon O."/>
            <person name="Piganeau G."/>
            <person name="Jancek S."/>
            <person name="Heijde M."/>
            <person name="Jabbari K."/>
            <person name="Bowler C."/>
            <person name="Lohr M."/>
            <person name="Robbens S."/>
            <person name="Werner G."/>
            <person name="Dubchak I."/>
            <person name="Pazour G.J."/>
            <person name="Ren Q."/>
            <person name="Paulsen I."/>
            <person name="Delwiche C."/>
            <person name="Schmutz J."/>
            <person name="Rokhsar D."/>
            <person name="Van de Peer Y."/>
            <person name="Moreau H."/>
            <person name="Grigoriev I.V."/>
        </authorList>
    </citation>
    <scope>NUCLEOTIDE SEQUENCE [LARGE SCALE GENOMIC DNA]</scope>
    <source>
        <strain evidence="3 4">CCE9901</strain>
    </source>
</reference>
<dbReference type="AlphaFoldDB" id="A4RU57"/>
<sequence length="592" mass="65519">MTLEDAIARYEATKAAAIATARDAAVRVREEATRAQRVVMNAPAPALAARFARADGFVDRGAYPVFVERIAVGSVIFSQSYARDAWLHVKNNHLLVALFMAHPKHPFSRTERAVCLFCSLIMGFGLTCAFGLIADEPDKTVVSVIVGGFIQGVYDALLRMFAECICIQSCPRCVVNCFETCGRIGMVLQFLLGILVLCIGFLAFVTSESLRALGGVTWRFAMSKASSWVVASMIFVLLGHHLARRNQMRPAASRHTFSEKEAHERWNTPQEPWCCSCCLPSRAPSYFWNYYIGEDVSFEDLPMKPPNVIGGALVFALARSGSRYTSRRDSGWLATEDDDEAEVDDAGIRWTVASVVGCVPLLAWLAWVLPVISVGEWDDDQRPGTIAKPEAFALAAAYLLAYAAHGFNLSDGFTWAITVLCAGHVQLERTNALLAPSSDDALEIASPPKRTEKENDIVRALLNPRPATTMEEWTRDETTGSITQAPQNSVEGAVKLGRSLGKAGVVARQLSESIAEGKLQAEIEQETLRTEEAVRRQNELLSGELEEWDGRFRLRTMTRTELLELARQRGMTRYSKLNKPELVERLEAEIYE</sequence>
<keyword evidence="4" id="KW-1185">Reference proteome</keyword>
<evidence type="ECO:0000313" key="3">
    <source>
        <dbReference type="EMBL" id="ABO94908.1"/>
    </source>
</evidence>
<dbReference type="KEGG" id="olu:OSTLU_24208"/>
<gene>
    <name evidence="3" type="ORF">OSTLU_24208</name>
</gene>
<evidence type="ECO:0000256" key="1">
    <source>
        <dbReference type="SAM" id="Phobius"/>
    </source>
</evidence>
<dbReference type="eggNOG" id="ENOG502SDIJ">
    <property type="taxonomic scope" value="Eukaryota"/>
</dbReference>
<evidence type="ECO:0000259" key="2">
    <source>
        <dbReference type="SMART" id="SM00959"/>
    </source>
</evidence>
<feature type="transmembrane region" description="Helical" evidence="1">
    <location>
        <begin position="113"/>
        <end position="134"/>
    </location>
</feature>
<evidence type="ECO:0000313" key="4">
    <source>
        <dbReference type="Proteomes" id="UP000001568"/>
    </source>
</evidence>
<dbReference type="OrthoDB" id="10444732at2759"/>
<dbReference type="GeneID" id="5000634"/>
<dbReference type="EMBL" id="CP000583">
    <property type="protein sequence ID" value="ABO94908.1"/>
    <property type="molecule type" value="Genomic_DNA"/>
</dbReference>
<feature type="transmembrane region" description="Helical" evidence="1">
    <location>
        <begin position="225"/>
        <end position="243"/>
    </location>
</feature>
<organism evidence="3 4">
    <name type="scientific">Ostreococcus lucimarinus (strain CCE9901)</name>
    <dbReference type="NCBI Taxonomy" id="436017"/>
    <lineage>
        <taxon>Eukaryota</taxon>
        <taxon>Viridiplantae</taxon>
        <taxon>Chlorophyta</taxon>
        <taxon>Mamiellophyceae</taxon>
        <taxon>Mamiellales</taxon>
        <taxon>Bathycoccaceae</taxon>
        <taxon>Ostreococcus</taxon>
    </lineage>
</organism>
<keyword evidence="1" id="KW-0472">Membrane</keyword>
<dbReference type="HOGENOM" id="CLU_461099_0_0_1"/>
<dbReference type="RefSeq" id="XP_001416615.1">
    <property type="nucleotide sequence ID" value="XM_001416578.1"/>
</dbReference>
<dbReference type="InterPro" id="IPR011112">
    <property type="entry name" value="Rho-like_N"/>
</dbReference>
<feature type="transmembrane region" description="Helical" evidence="1">
    <location>
        <begin position="183"/>
        <end position="205"/>
    </location>
</feature>
<protein>
    <recommendedName>
        <fullName evidence="2">Rho termination factor-like N-terminal domain-containing protein</fullName>
    </recommendedName>
</protein>
<proteinExistence type="predicted"/>
<feature type="transmembrane region" description="Helical" evidence="1">
    <location>
        <begin position="140"/>
        <end position="162"/>
    </location>
</feature>
<dbReference type="GO" id="GO:0006353">
    <property type="term" value="P:DNA-templated transcription termination"/>
    <property type="evidence" value="ECO:0007669"/>
    <property type="project" value="InterPro"/>
</dbReference>
<dbReference type="SMART" id="SM00959">
    <property type="entry name" value="Rho_N"/>
    <property type="match status" value="1"/>
</dbReference>